<dbReference type="SUPFAM" id="SSF54616">
    <property type="entry name" value="DNA-binding domain of Mlu1-box binding protein MBP1"/>
    <property type="match status" value="1"/>
</dbReference>
<proteinExistence type="predicted"/>
<dbReference type="Pfam" id="PF04383">
    <property type="entry name" value="KilA-N"/>
    <property type="match status" value="1"/>
</dbReference>
<keyword evidence="2 3" id="KW-0040">ANK repeat</keyword>
<dbReference type="EMBL" id="JAHUZD010000141">
    <property type="protein sequence ID" value="KAI3402794.2"/>
    <property type="molecule type" value="Genomic_DNA"/>
</dbReference>
<dbReference type="Proteomes" id="UP001202479">
    <property type="component" value="Unassembled WGS sequence"/>
</dbReference>
<dbReference type="GO" id="GO:0003713">
    <property type="term" value="F:transcription coactivator activity"/>
    <property type="evidence" value="ECO:0007669"/>
    <property type="project" value="TreeGrafter"/>
</dbReference>
<dbReference type="GO" id="GO:0030907">
    <property type="term" value="C:MBF transcription complex"/>
    <property type="evidence" value="ECO:0007669"/>
    <property type="project" value="TreeGrafter"/>
</dbReference>
<dbReference type="InterPro" id="IPR036770">
    <property type="entry name" value="Ankyrin_rpt-contain_sf"/>
</dbReference>
<evidence type="ECO:0000256" key="3">
    <source>
        <dbReference type="PROSITE-ProRule" id="PRU00023"/>
    </source>
</evidence>
<dbReference type="PANTHER" id="PTHR43828:SF3">
    <property type="entry name" value="CHROMO DOMAIN-CONTAINING PROTEIN"/>
    <property type="match status" value="1"/>
</dbReference>
<gene>
    <name evidence="7" type="ORF">KGF56_004468</name>
</gene>
<evidence type="ECO:0000256" key="2">
    <source>
        <dbReference type="ARBA" id="ARBA00023043"/>
    </source>
</evidence>
<feature type="coiled-coil region" evidence="4">
    <location>
        <begin position="653"/>
        <end position="680"/>
    </location>
</feature>
<comment type="caution">
    <text evidence="7">The sequence shown here is derived from an EMBL/GenBank/DDBJ whole genome shotgun (WGS) entry which is preliminary data.</text>
</comment>
<dbReference type="InterPro" id="IPR051642">
    <property type="entry name" value="SWI6-like"/>
</dbReference>
<dbReference type="GO" id="GO:0003677">
    <property type="term" value="F:DNA binding"/>
    <property type="evidence" value="ECO:0007669"/>
    <property type="project" value="InterPro"/>
</dbReference>
<name>A0AAI9SU98_9ASCO</name>
<evidence type="ECO:0000256" key="1">
    <source>
        <dbReference type="ARBA" id="ARBA00022737"/>
    </source>
</evidence>
<dbReference type="SMART" id="SM00248">
    <property type="entry name" value="ANK"/>
    <property type="match status" value="2"/>
</dbReference>
<dbReference type="GO" id="GO:0033309">
    <property type="term" value="C:SBF transcription complex"/>
    <property type="evidence" value="ECO:0007669"/>
    <property type="project" value="TreeGrafter"/>
</dbReference>
<organism evidence="7 8">
    <name type="scientific">Candida oxycetoniae</name>
    <dbReference type="NCBI Taxonomy" id="497107"/>
    <lineage>
        <taxon>Eukaryota</taxon>
        <taxon>Fungi</taxon>
        <taxon>Dikarya</taxon>
        <taxon>Ascomycota</taxon>
        <taxon>Saccharomycotina</taxon>
        <taxon>Pichiomycetes</taxon>
        <taxon>Debaryomycetaceae</taxon>
        <taxon>Candida/Lodderomyces clade</taxon>
        <taxon>Candida</taxon>
    </lineage>
</organism>
<sequence length="717" mass="80847">MDSPIHIGDLTTNSIQQRLNDTHINTIFDTEVSSAVYSGVKVIQLTIRMGEGADNMSSQNLPQDEITILRRVQDSFINATQLLQILIKLNLLTANQAKNFLSNKVSSGLEHWGGVSSTKHRSHILEYLSNESGLLKGAWVPYDLAVSIALKFDVYEMTKELFLVDVHDYESLPKLKKRTLELGDKVSNSITESPLKKQKVEELKDGDGSGSTHTRPQDIVDGYTNKNSFFPHTIPPISINEDQLSLVNTAKGIYGQVFKKDELAVGVSVEDVKMEFEPLLAEHRLDEVEDIPLDQKGQTALHFAATLASLGLVSAFIELGLTSPIRGNNDGESPLISCVQVTNAMENGNFVEILENWLYPNIWLLDNKKQTILHHLAMQVGKGESYKFYLSAILEYVILQSRTKFKKFKEQILDATDENGVTALHIAVEKEDKWLIKILLALGADARIPDKRNIKCEDFEILNDVEGLTFNENIFDLIRTNQEILREQTIVNGSEMPDIEEVKAVKTPSKNIYDDAQETITSKIFQSIQQLLAETNFEYASILNTKREQIELLDSALHDATIVTANNRFQTRKLADNLATLDTLKLSAANVSDKLMLCKQELVGEEELSFDENQQYDADEPFIIKSLYERVVKNESVEDLRHDEAIIKQLQPVNILRARINAYKKMNENLENELQCLIDYRELTSKFKNIVSTCTNVGMNDVDELLDGLLEAVEGQR</sequence>
<dbReference type="InterPro" id="IPR018004">
    <property type="entry name" value="KilA/APSES_HTH"/>
</dbReference>
<dbReference type="InterPro" id="IPR002110">
    <property type="entry name" value="Ankyrin_rpt"/>
</dbReference>
<dbReference type="RefSeq" id="XP_049178541.1">
    <property type="nucleotide sequence ID" value="XM_049325910.1"/>
</dbReference>
<evidence type="ECO:0000256" key="4">
    <source>
        <dbReference type="SAM" id="Coils"/>
    </source>
</evidence>
<evidence type="ECO:0000313" key="8">
    <source>
        <dbReference type="Proteomes" id="UP001202479"/>
    </source>
</evidence>
<dbReference type="PROSITE" id="PS51299">
    <property type="entry name" value="HTH_APSES"/>
    <property type="match status" value="1"/>
</dbReference>
<reference evidence="7" key="1">
    <citation type="journal article" date="2022" name="DNA Res.">
        <title>Genome analysis of five recently described species of the CUG-Ser clade uncovers Candida theae as a new hybrid lineage with pathogenic potential in the Candida parapsilosis species complex.</title>
        <authorList>
            <person name="Mixao V."/>
            <person name="Del Olmo V."/>
            <person name="Hegedusova E."/>
            <person name="Saus E."/>
            <person name="Pryszcz L."/>
            <person name="Cillingova A."/>
            <person name="Nosek J."/>
            <person name="Gabaldon T."/>
        </authorList>
    </citation>
    <scope>NUCLEOTIDE SEQUENCE</scope>
    <source>
        <strain evidence="7">CBS 10844</strain>
    </source>
</reference>
<evidence type="ECO:0000313" key="7">
    <source>
        <dbReference type="EMBL" id="KAI3402794.2"/>
    </source>
</evidence>
<keyword evidence="1" id="KW-0677">Repeat</keyword>
<dbReference type="Gene3D" id="1.25.40.20">
    <property type="entry name" value="Ankyrin repeat-containing domain"/>
    <property type="match status" value="1"/>
</dbReference>
<dbReference type="PANTHER" id="PTHR43828">
    <property type="entry name" value="ASPARAGINASE"/>
    <property type="match status" value="1"/>
</dbReference>
<dbReference type="GO" id="GO:0001228">
    <property type="term" value="F:DNA-binding transcription activator activity, RNA polymerase II-specific"/>
    <property type="evidence" value="ECO:0007669"/>
    <property type="project" value="UniProtKB-ARBA"/>
</dbReference>
<evidence type="ECO:0000259" key="6">
    <source>
        <dbReference type="PROSITE" id="PS51299"/>
    </source>
</evidence>
<feature type="region of interest" description="Disordered" evidence="5">
    <location>
        <begin position="193"/>
        <end position="218"/>
    </location>
</feature>
<dbReference type="InterPro" id="IPR036887">
    <property type="entry name" value="HTH_APSES_sf"/>
</dbReference>
<protein>
    <submittedName>
        <fullName evidence="7">SWI6</fullName>
    </submittedName>
</protein>
<keyword evidence="4" id="KW-0175">Coiled coil</keyword>
<keyword evidence="8" id="KW-1185">Reference proteome</keyword>
<dbReference type="Gene3D" id="3.10.260.10">
    <property type="entry name" value="Transcription regulator HTH, APSES-type DNA-binding domain"/>
    <property type="match status" value="1"/>
</dbReference>
<feature type="repeat" description="ANK" evidence="3">
    <location>
        <begin position="419"/>
        <end position="451"/>
    </location>
</feature>
<dbReference type="SMART" id="SM01252">
    <property type="entry name" value="KilA-N"/>
    <property type="match status" value="1"/>
</dbReference>
<evidence type="ECO:0000256" key="5">
    <source>
        <dbReference type="SAM" id="MobiDB-lite"/>
    </source>
</evidence>
<feature type="compositionally biased region" description="Basic and acidic residues" evidence="5">
    <location>
        <begin position="194"/>
        <end position="207"/>
    </location>
</feature>
<dbReference type="PROSITE" id="PS50297">
    <property type="entry name" value="ANK_REP_REGION"/>
    <property type="match status" value="1"/>
</dbReference>
<accession>A0AAI9SU98</accession>
<dbReference type="SUPFAM" id="SSF48403">
    <property type="entry name" value="Ankyrin repeat"/>
    <property type="match status" value="1"/>
</dbReference>
<dbReference type="AlphaFoldDB" id="A0AAI9SU98"/>
<dbReference type="PROSITE" id="PS50088">
    <property type="entry name" value="ANK_REPEAT"/>
    <property type="match status" value="1"/>
</dbReference>
<dbReference type="InterPro" id="IPR003163">
    <property type="entry name" value="Tscrpt_reg_HTH_APSES-type"/>
</dbReference>
<feature type="domain" description="HTH APSES-type" evidence="6">
    <location>
        <begin position="42"/>
        <end position="173"/>
    </location>
</feature>
<dbReference type="GeneID" id="73382083"/>